<dbReference type="OrthoDB" id="5559380at2759"/>
<proteinExistence type="predicted"/>
<feature type="region of interest" description="Disordered" evidence="2">
    <location>
        <begin position="737"/>
        <end position="838"/>
    </location>
</feature>
<name>A0A420I1T4_9PEZI</name>
<dbReference type="GO" id="GO:0043332">
    <property type="term" value="C:mating projection tip"/>
    <property type="evidence" value="ECO:0007669"/>
    <property type="project" value="TreeGrafter"/>
</dbReference>
<dbReference type="GO" id="GO:0051293">
    <property type="term" value="P:establishment of spindle localization"/>
    <property type="evidence" value="ECO:0007669"/>
    <property type="project" value="TreeGrafter"/>
</dbReference>
<dbReference type="Proteomes" id="UP000286134">
    <property type="component" value="Unassembled WGS sequence"/>
</dbReference>
<gene>
    <name evidence="3" type="ORF">OnM2_024027</name>
</gene>
<dbReference type="PANTHER" id="PTHR37271">
    <property type="entry name" value="KARYOGAMY PROTEIN KAR9"/>
    <property type="match status" value="1"/>
</dbReference>
<feature type="region of interest" description="Disordered" evidence="2">
    <location>
        <begin position="860"/>
        <end position="961"/>
    </location>
</feature>
<feature type="coiled-coil region" evidence="1">
    <location>
        <begin position="508"/>
        <end position="535"/>
    </location>
</feature>
<evidence type="ECO:0000256" key="1">
    <source>
        <dbReference type="SAM" id="Coils"/>
    </source>
</evidence>
<organism evidence="3 4">
    <name type="scientific">Erysiphe neolycopersici</name>
    <dbReference type="NCBI Taxonomy" id="212602"/>
    <lineage>
        <taxon>Eukaryota</taxon>
        <taxon>Fungi</taxon>
        <taxon>Dikarya</taxon>
        <taxon>Ascomycota</taxon>
        <taxon>Pezizomycotina</taxon>
        <taxon>Leotiomycetes</taxon>
        <taxon>Erysiphales</taxon>
        <taxon>Erysiphaceae</taxon>
        <taxon>Erysiphe</taxon>
    </lineage>
</organism>
<dbReference type="STRING" id="212602.A0A420I1T4"/>
<dbReference type="GO" id="GO:0005938">
    <property type="term" value="C:cell cortex"/>
    <property type="evidence" value="ECO:0007669"/>
    <property type="project" value="TreeGrafter"/>
</dbReference>
<dbReference type="GO" id="GO:0031578">
    <property type="term" value="P:mitotic spindle orientation checkpoint signaling"/>
    <property type="evidence" value="ECO:0007669"/>
    <property type="project" value="TreeGrafter"/>
</dbReference>
<feature type="compositionally biased region" description="Low complexity" evidence="2">
    <location>
        <begin position="737"/>
        <end position="748"/>
    </location>
</feature>
<reference evidence="3 4" key="1">
    <citation type="journal article" date="2018" name="BMC Genomics">
        <title>Comparative genome analyses reveal sequence features reflecting distinct modes of host-adaptation between dicot and monocot powdery mildew.</title>
        <authorList>
            <person name="Wu Y."/>
            <person name="Ma X."/>
            <person name="Pan Z."/>
            <person name="Kale S.D."/>
            <person name="Song Y."/>
            <person name="King H."/>
            <person name="Zhang Q."/>
            <person name="Presley C."/>
            <person name="Deng X."/>
            <person name="Wei C.I."/>
            <person name="Xiao S."/>
        </authorList>
    </citation>
    <scope>NUCLEOTIDE SEQUENCE [LARGE SCALE GENOMIC DNA]</scope>
    <source>
        <strain evidence="3">UMSG2</strain>
    </source>
</reference>
<dbReference type="EMBL" id="MCFK01002442">
    <property type="protein sequence ID" value="RKF63643.1"/>
    <property type="molecule type" value="Genomic_DNA"/>
</dbReference>
<feature type="compositionally biased region" description="Basic and acidic residues" evidence="2">
    <location>
        <begin position="29"/>
        <end position="40"/>
    </location>
</feature>
<dbReference type="Pfam" id="PF08580">
    <property type="entry name" value="KAR9"/>
    <property type="match status" value="1"/>
</dbReference>
<feature type="compositionally biased region" description="Low complexity" evidence="2">
    <location>
        <begin position="904"/>
        <end position="922"/>
    </location>
</feature>
<feature type="compositionally biased region" description="Polar residues" evidence="2">
    <location>
        <begin position="934"/>
        <end position="951"/>
    </location>
</feature>
<feature type="compositionally biased region" description="Polar residues" evidence="2">
    <location>
        <begin position="875"/>
        <end position="888"/>
    </location>
</feature>
<feature type="compositionally biased region" description="Polar residues" evidence="2">
    <location>
        <begin position="793"/>
        <end position="827"/>
    </location>
</feature>
<dbReference type="GO" id="GO:0005816">
    <property type="term" value="C:spindle pole body"/>
    <property type="evidence" value="ECO:0007669"/>
    <property type="project" value="TreeGrafter"/>
</dbReference>
<dbReference type="GO" id="GO:0030473">
    <property type="term" value="P:nuclear migration along microtubule"/>
    <property type="evidence" value="ECO:0007669"/>
    <property type="project" value="TreeGrafter"/>
</dbReference>
<feature type="region of interest" description="Disordered" evidence="2">
    <location>
        <begin position="1"/>
        <end position="121"/>
    </location>
</feature>
<evidence type="ECO:0000256" key="2">
    <source>
        <dbReference type="SAM" id="MobiDB-lite"/>
    </source>
</evidence>
<accession>A0A420I1T4</accession>
<keyword evidence="4" id="KW-1185">Reference proteome</keyword>
<sequence length="961" mass="107005">MYNEQNASAIFKQPDLTYSPGSSVLQLHDQPKTPADLDQRRKARRPSPGVAARFQALRFGKESIKSDSRSHNNEKVGRIPENKINSLDNRHKANSEISSISKDKSQGGSPLEAKKKTTDGNSTDITVFNSVKTTSQKDITVSSQALSSMVHSEEFIESQINELTATSSSNVANEYSNTIITPTGNFQSMIQTSLSASREVLSDIDKSDRKMPEDPLGFNPYGLQRSGSIYTISRASLTSQLAQLTSLQLPDAESLSSKISAIPTAKVASRALSRAAEQIRSWIMKASQVIAGLIDEDDVEWAAAGGRVGLAEVDKAISRFEKLIEVYVSAIELLQSRTDISDISAEEHNNIISQVEVILAEWAKIKNTLKEVKSSVEIAMEWEELWDTVLGDIGKEMDILRKLVFEMEEKRHRSAMRDDEDVIEFAELGTIAEETLSHKIDIKPSRSTSSKNSPATQRLPEQLEVSYDDTKLLALFARMQPLRASLDFFPMRLSAFLSRVGTKFPTACKELESRFMELEKNWKTLEKDAESLRKELGEDRWVLVFKVAGRQAQKMYSSVERSFDKLREVVNNGTCIENSMALCKRYEKKKEFYGPAIEQVLSIIDKGVKNRLTVNGEILRLHWDFQHKWETLKDQMSEFDKNLVNTQLENTSKNPKDSISKAPHNEHITNSYLHGTPHSSPASSVVTSSQKGNFELKTPGTCQSRIISKHPQASGKRTSSLPVSIARYGRSISSSFSTISSSFGSHSSPKQGFMTPTSHVTKTSQSSNSDGKPRWNNSTKVQEGSIGHVYKPTSYTTPSPHSISKQFVRNPNRLSTESKTSTQPSKSQGDEFLNTPDITLSRTSSSRISFRDRLSERVFTAGRSSQGHIKPSPSQPQLRSQISLSTMHVGSKSRMQPPENGIINNTPSRPSRSVSSLGSNPRMSLLPLPKRRQVSGSALNSRMFSSENLTNRPIERKPFRA</sequence>
<dbReference type="PANTHER" id="PTHR37271:SF1">
    <property type="entry name" value="KARYOGAMY PROTEIN KAR9"/>
    <property type="match status" value="1"/>
</dbReference>
<evidence type="ECO:0000313" key="3">
    <source>
        <dbReference type="EMBL" id="RKF63643.1"/>
    </source>
</evidence>
<feature type="compositionally biased region" description="Polar residues" evidence="2">
    <location>
        <begin position="754"/>
        <end position="782"/>
    </location>
</feature>
<protein>
    <submittedName>
        <fullName evidence="3">Putative karyogamy protein</fullName>
    </submittedName>
</protein>
<feature type="compositionally biased region" description="Basic and acidic residues" evidence="2">
    <location>
        <begin position="59"/>
        <end position="81"/>
    </location>
</feature>
<comment type="caution">
    <text evidence="3">The sequence shown here is derived from an EMBL/GenBank/DDBJ whole genome shotgun (WGS) entry which is preliminary data.</text>
</comment>
<dbReference type="AlphaFoldDB" id="A0A420I1T4"/>
<evidence type="ECO:0000313" key="4">
    <source>
        <dbReference type="Proteomes" id="UP000286134"/>
    </source>
</evidence>
<dbReference type="InterPro" id="IPR013889">
    <property type="entry name" value="Karyogamy_KAR9"/>
</dbReference>
<keyword evidence="1" id="KW-0175">Coiled coil</keyword>